<feature type="transmembrane region" description="Helical" evidence="4">
    <location>
        <begin position="287"/>
        <end position="304"/>
    </location>
</feature>
<feature type="transmembrane region" description="Helical" evidence="4">
    <location>
        <begin position="260"/>
        <end position="280"/>
    </location>
</feature>
<gene>
    <name evidence="6" type="ORF">GCM10011494_35430</name>
</gene>
<dbReference type="InterPro" id="IPR036259">
    <property type="entry name" value="MFS_trans_sf"/>
</dbReference>
<evidence type="ECO:0000259" key="5">
    <source>
        <dbReference type="PROSITE" id="PS50850"/>
    </source>
</evidence>
<dbReference type="InterPro" id="IPR011701">
    <property type="entry name" value="MFS"/>
</dbReference>
<evidence type="ECO:0000313" key="6">
    <source>
        <dbReference type="EMBL" id="GGC13499.1"/>
    </source>
</evidence>
<feature type="transmembrane region" description="Helical" evidence="4">
    <location>
        <begin position="310"/>
        <end position="335"/>
    </location>
</feature>
<feature type="transmembrane region" description="Helical" evidence="4">
    <location>
        <begin position="376"/>
        <end position="397"/>
    </location>
</feature>
<accession>A0A916TVA0</accession>
<feature type="transmembrane region" description="Helical" evidence="4">
    <location>
        <begin position="74"/>
        <end position="93"/>
    </location>
</feature>
<feature type="transmembrane region" description="Helical" evidence="4">
    <location>
        <begin position="347"/>
        <end position="370"/>
    </location>
</feature>
<dbReference type="InterPro" id="IPR020846">
    <property type="entry name" value="MFS_dom"/>
</dbReference>
<comment type="caution">
    <text evidence="6">The sequence shown here is derived from an EMBL/GenBank/DDBJ whole genome shotgun (WGS) entry which is preliminary data.</text>
</comment>
<evidence type="ECO:0000313" key="7">
    <source>
        <dbReference type="Proteomes" id="UP000608154"/>
    </source>
</evidence>
<sequence>MSYFSEFKINWRSLMATFIGIGTGSAIGHYTLSLFGPELINEFGWSKADYALVGSLQIFTLLFTPFAGRFTDRFGVKIAASIGFAAMSLGFFAYSIMSGSIVEFFAIWVVQHIFGVLSTSLVFSRLIVEQFDRARGSALALLMTAPPLVGAIMAPIIAVVINAEGWRTAFVMLGVISAVGGIICVTFMARAKKRGDKAADGSPILDVHLSRQELWALMKTRTFMLLVGGMALINLPQVFASSQLKLIVLAQGITDQLATWMVSLYAIGVIVGRVIFGLALDRIKANYVALFALSLPAIGFVILASSVSLVWLLAGAVLIIGIAQGAEGDIGGYLISRHFSLKNYSLILGFVKAGLDGGGAIGALILSFTLRISDSYVPFLIIVSVSTLLGAICFFLTGPGRQYESPSEPMLATEAA</sequence>
<proteinExistence type="predicted"/>
<feature type="transmembrane region" description="Helical" evidence="4">
    <location>
        <begin position="12"/>
        <end position="30"/>
    </location>
</feature>
<dbReference type="Pfam" id="PF07690">
    <property type="entry name" value="MFS_1"/>
    <property type="match status" value="2"/>
</dbReference>
<feature type="transmembrane region" description="Helical" evidence="4">
    <location>
        <begin position="105"/>
        <end position="128"/>
    </location>
</feature>
<dbReference type="Gene3D" id="1.20.1250.20">
    <property type="entry name" value="MFS general substrate transporter like domains"/>
    <property type="match status" value="2"/>
</dbReference>
<dbReference type="SUPFAM" id="SSF103473">
    <property type="entry name" value="MFS general substrate transporter"/>
    <property type="match status" value="1"/>
</dbReference>
<keyword evidence="3 4" id="KW-0472">Membrane</keyword>
<reference evidence="6" key="1">
    <citation type="journal article" date="2014" name="Int. J. Syst. Evol. Microbiol.">
        <title>Complete genome sequence of Corynebacterium casei LMG S-19264T (=DSM 44701T), isolated from a smear-ripened cheese.</title>
        <authorList>
            <consortium name="US DOE Joint Genome Institute (JGI-PGF)"/>
            <person name="Walter F."/>
            <person name="Albersmeier A."/>
            <person name="Kalinowski J."/>
            <person name="Ruckert C."/>
        </authorList>
    </citation>
    <scope>NUCLEOTIDE SEQUENCE</scope>
    <source>
        <strain evidence="6">CGMCC 1.15095</strain>
    </source>
</reference>
<reference evidence="6" key="2">
    <citation type="submission" date="2020-09" db="EMBL/GenBank/DDBJ databases">
        <authorList>
            <person name="Sun Q."/>
            <person name="Zhou Y."/>
        </authorList>
    </citation>
    <scope>NUCLEOTIDE SEQUENCE</scope>
    <source>
        <strain evidence="6">CGMCC 1.15095</strain>
    </source>
</reference>
<protein>
    <submittedName>
        <fullName evidence="6">MFS transporter</fullName>
    </submittedName>
</protein>
<keyword evidence="2 4" id="KW-1133">Transmembrane helix</keyword>
<feature type="transmembrane region" description="Helical" evidence="4">
    <location>
        <begin position="169"/>
        <end position="189"/>
    </location>
</feature>
<keyword evidence="1 4" id="KW-0812">Transmembrane</keyword>
<dbReference type="PANTHER" id="PTHR11360:SF284">
    <property type="entry name" value="EG:103B4.3 PROTEIN-RELATED"/>
    <property type="match status" value="1"/>
</dbReference>
<feature type="domain" description="Major facilitator superfamily (MFS) profile" evidence="5">
    <location>
        <begin position="1"/>
        <end position="402"/>
    </location>
</feature>
<evidence type="ECO:0000256" key="3">
    <source>
        <dbReference type="ARBA" id="ARBA00023136"/>
    </source>
</evidence>
<feature type="transmembrane region" description="Helical" evidence="4">
    <location>
        <begin position="222"/>
        <end position="240"/>
    </location>
</feature>
<dbReference type="Proteomes" id="UP000608154">
    <property type="component" value="Unassembled WGS sequence"/>
</dbReference>
<dbReference type="GO" id="GO:0022857">
    <property type="term" value="F:transmembrane transporter activity"/>
    <property type="evidence" value="ECO:0007669"/>
    <property type="project" value="InterPro"/>
</dbReference>
<keyword evidence="7" id="KW-1185">Reference proteome</keyword>
<name>A0A916TVA0_9SPHN</name>
<dbReference type="PANTHER" id="PTHR11360">
    <property type="entry name" value="MONOCARBOXYLATE TRANSPORTER"/>
    <property type="match status" value="1"/>
</dbReference>
<dbReference type="PROSITE" id="PS50850">
    <property type="entry name" value="MFS"/>
    <property type="match status" value="1"/>
</dbReference>
<dbReference type="InterPro" id="IPR050327">
    <property type="entry name" value="Proton-linked_MCT"/>
</dbReference>
<evidence type="ECO:0000256" key="4">
    <source>
        <dbReference type="SAM" id="Phobius"/>
    </source>
</evidence>
<dbReference type="RefSeq" id="WP_188772893.1">
    <property type="nucleotide sequence ID" value="NZ_BMHK01000037.1"/>
</dbReference>
<evidence type="ECO:0000256" key="2">
    <source>
        <dbReference type="ARBA" id="ARBA00022989"/>
    </source>
</evidence>
<feature type="transmembrane region" description="Helical" evidence="4">
    <location>
        <begin position="50"/>
        <end position="67"/>
    </location>
</feature>
<feature type="transmembrane region" description="Helical" evidence="4">
    <location>
        <begin position="140"/>
        <end position="163"/>
    </location>
</feature>
<dbReference type="EMBL" id="BMHK01000037">
    <property type="protein sequence ID" value="GGC13499.1"/>
    <property type="molecule type" value="Genomic_DNA"/>
</dbReference>
<dbReference type="AlphaFoldDB" id="A0A916TVA0"/>
<organism evidence="6 7">
    <name type="scientific">Novosphingobium endophyticum</name>
    <dbReference type="NCBI Taxonomy" id="1955250"/>
    <lineage>
        <taxon>Bacteria</taxon>
        <taxon>Pseudomonadati</taxon>
        <taxon>Pseudomonadota</taxon>
        <taxon>Alphaproteobacteria</taxon>
        <taxon>Sphingomonadales</taxon>
        <taxon>Sphingomonadaceae</taxon>
        <taxon>Novosphingobium</taxon>
    </lineage>
</organism>
<evidence type="ECO:0000256" key="1">
    <source>
        <dbReference type="ARBA" id="ARBA00022692"/>
    </source>
</evidence>